<dbReference type="InterPro" id="IPR024002">
    <property type="entry name" value="For/NO2_transpt_CS"/>
</dbReference>
<gene>
    <name evidence="8" type="ORF">SAMN02745218_01101</name>
</gene>
<dbReference type="NCBIfam" id="TIGR00790">
    <property type="entry name" value="fnt"/>
    <property type="match status" value="1"/>
</dbReference>
<dbReference type="FunFam" id="1.20.1080.10:FF:000011">
    <property type="entry name" value="Formate family transporter"/>
    <property type="match status" value="1"/>
</dbReference>
<feature type="transmembrane region" description="Helical" evidence="7">
    <location>
        <begin position="106"/>
        <end position="129"/>
    </location>
</feature>
<keyword evidence="4 7" id="KW-1133">Transmembrane helix</keyword>
<dbReference type="EMBL" id="FQUW01000011">
    <property type="protein sequence ID" value="SHE93043.1"/>
    <property type="molecule type" value="Genomic_DNA"/>
</dbReference>
<evidence type="ECO:0000256" key="6">
    <source>
        <dbReference type="ARBA" id="ARBA00049660"/>
    </source>
</evidence>
<dbReference type="PROSITE" id="PS01006">
    <property type="entry name" value="FORMATE_NITRITE_TP_2"/>
    <property type="match status" value="1"/>
</dbReference>
<keyword evidence="2" id="KW-0813">Transport</keyword>
<feature type="transmembrane region" description="Helical" evidence="7">
    <location>
        <begin position="29"/>
        <end position="52"/>
    </location>
</feature>
<feature type="transmembrane region" description="Helical" evidence="7">
    <location>
        <begin position="189"/>
        <end position="215"/>
    </location>
</feature>
<comment type="similarity">
    <text evidence="6">Belongs to the FNT transporter (TC 1.A.16) family.</text>
</comment>
<evidence type="ECO:0000256" key="4">
    <source>
        <dbReference type="ARBA" id="ARBA00022989"/>
    </source>
</evidence>
<protein>
    <submittedName>
        <fullName evidence="8">Formate/nitrite transporter</fullName>
    </submittedName>
</protein>
<evidence type="ECO:0000256" key="5">
    <source>
        <dbReference type="ARBA" id="ARBA00023136"/>
    </source>
</evidence>
<dbReference type="PROSITE" id="PS01005">
    <property type="entry name" value="FORMATE_NITRITE_TP_1"/>
    <property type="match status" value="1"/>
</dbReference>
<dbReference type="PANTHER" id="PTHR30520:SF6">
    <property type="entry name" value="FORMATE_NITRATE FAMILY TRANSPORTER (EUROFUNG)"/>
    <property type="match status" value="1"/>
</dbReference>
<dbReference type="Pfam" id="PF01226">
    <property type="entry name" value="Form_Nir_trans"/>
    <property type="match status" value="1"/>
</dbReference>
<evidence type="ECO:0000256" key="7">
    <source>
        <dbReference type="SAM" id="Phobius"/>
    </source>
</evidence>
<evidence type="ECO:0000256" key="1">
    <source>
        <dbReference type="ARBA" id="ARBA00004141"/>
    </source>
</evidence>
<name>A0A1M4XI93_9FIRM</name>
<dbReference type="InterPro" id="IPR023271">
    <property type="entry name" value="Aquaporin-like"/>
</dbReference>
<dbReference type="GO" id="GO:0005886">
    <property type="term" value="C:plasma membrane"/>
    <property type="evidence" value="ECO:0007669"/>
    <property type="project" value="TreeGrafter"/>
</dbReference>
<dbReference type="AlphaFoldDB" id="A0A1M4XI93"/>
<dbReference type="OrthoDB" id="9786493at2"/>
<keyword evidence="5 7" id="KW-0472">Membrane</keyword>
<dbReference type="Gene3D" id="1.20.1080.10">
    <property type="entry name" value="Glycerol uptake facilitator protein"/>
    <property type="match status" value="1"/>
</dbReference>
<evidence type="ECO:0000313" key="9">
    <source>
        <dbReference type="Proteomes" id="UP000184196"/>
    </source>
</evidence>
<accession>A0A1M4XI93</accession>
<dbReference type="PANTHER" id="PTHR30520">
    <property type="entry name" value="FORMATE TRANSPORTER-RELATED"/>
    <property type="match status" value="1"/>
</dbReference>
<dbReference type="Proteomes" id="UP000184196">
    <property type="component" value="Unassembled WGS sequence"/>
</dbReference>
<dbReference type="GO" id="GO:0015499">
    <property type="term" value="F:formate transmembrane transporter activity"/>
    <property type="evidence" value="ECO:0007669"/>
    <property type="project" value="TreeGrafter"/>
</dbReference>
<feature type="transmembrane region" description="Helical" evidence="7">
    <location>
        <begin position="158"/>
        <end position="177"/>
    </location>
</feature>
<comment type="subcellular location">
    <subcellularLocation>
        <location evidence="1">Membrane</location>
        <topology evidence="1">Multi-pass membrane protein</topology>
    </subcellularLocation>
</comment>
<evidence type="ECO:0000313" key="8">
    <source>
        <dbReference type="EMBL" id="SHE93043.1"/>
    </source>
</evidence>
<proteinExistence type="inferred from homology"/>
<dbReference type="RefSeq" id="WP_073163858.1">
    <property type="nucleotide sequence ID" value="NZ_FQUW01000011.1"/>
</dbReference>
<sequence length="277" mass="30260">MAVLKPAEVLESCGNVGAMRARTGFLKTLMLAFLAGAYIAFGALLMVTVVAGLPQESFGTLTKFIGGALFPIGLILVILGGADLFTGDVMYNTVGLLESKMSVNELWRNWFLAYAGNFLGAIFVVYLAMSSGFLSTEPWLSWIQKTAVTKTSLTFEQAFWRGVGCNWLVCLACWLAMASDHAAGKVLGIWLPIMAFVTMGFEHSIANMFFIPAGIWAGAPVTWNQFWLDNQLPVVLGNIVGGGLFVGAIYAFCYGNLSRLFLKDRFSYKINEHTVKR</sequence>
<keyword evidence="9" id="KW-1185">Reference proteome</keyword>
<feature type="transmembrane region" description="Helical" evidence="7">
    <location>
        <begin position="64"/>
        <end position="85"/>
    </location>
</feature>
<keyword evidence="3 7" id="KW-0812">Transmembrane</keyword>
<evidence type="ECO:0000256" key="3">
    <source>
        <dbReference type="ARBA" id="ARBA00022692"/>
    </source>
</evidence>
<evidence type="ECO:0000256" key="2">
    <source>
        <dbReference type="ARBA" id="ARBA00022448"/>
    </source>
</evidence>
<dbReference type="InterPro" id="IPR000292">
    <property type="entry name" value="For/NO2_transpt"/>
</dbReference>
<reference evidence="9" key="1">
    <citation type="submission" date="2016-11" db="EMBL/GenBank/DDBJ databases">
        <authorList>
            <person name="Varghese N."/>
            <person name="Submissions S."/>
        </authorList>
    </citation>
    <scope>NUCLEOTIDE SEQUENCE [LARGE SCALE GENOMIC DNA]</scope>
    <source>
        <strain evidence="9">DSM 11792</strain>
    </source>
</reference>
<organism evidence="8 9">
    <name type="scientific">Desulfofundulus australicus DSM 11792</name>
    <dbReference type="NCBI Taxonomy" id="1121425"/>
    <lineage>
        <taxon>Bacteria</taxon>
        <taxon>Bacillati</taxon>
        <taxon>Bacillota</taxon>
        <taxon>Clostridia</taxon>
        <taxon>Eubacteriales</taxon>
        <taxon>Peptococcaceae</taxon>
        <taxon>Desulfofundulus</taxon>
    </lineage>
</organism>
<feature type="transmembrane region" description="Helical" evidence="7">
    <location>
        <begin position="235"/>
        <end position="257"/>
    </location>
</feature>